<dbReference type="Gene3D" id="1.10.225.10">
    <property type="entry name" value="Saposin-like"/>
    <property type="match status" value="1"/>
</dbReference>
<dbReference type="EMBL" id="KN732964">
    <property type="protein sequence ID" value="KIH58579.1"/>
    <property type="molecule type" value="Genomic_DNA"/>
</dbReference>
<evidence type="ECO:0000313" key="4">
    <source>
        <dbReference type="Proteomes" id="UP000054047"/>
    </source>
</evidence>
<keyword evidence="1" id="KW-1015">Disulfide bond</keyword>
<feature type="domain" description="Saposin B-type" evidence="2">
    <location>
        <begin position="17"/>
        <end position="93"/>
    </location>
</feature>
<accession>A0A0C2GI74</accession>
<evidence type="ECO:0000256" key="1">
    <source>
        <dbReference type="ARBA" id="ARBA00023157"/>
    </source>
</evidence>
<dbReference type="AlphaFoldDB" id="A0A0C2GI74"/>
<dbReference type="InterPro" id="IPR011001">
    <property type="entry name" value="Saposin-like"/>
</dbReference>
<dbReference type="PROSITE" id="PS50015">
    <property type="entry name" value="SAP_B"/>
    <property type="match status" value="1"/>
</dbReference>
<dbReference type="InterPro" id="IPR008139">
    <property type="entry name" value="SaposinB_dom"/>
</dbReference>
<evidence type="ECO:0000259" key="2">
    <source>
        <dbReference type="PROSITE" id="PS50015"/>
    </source>
</evidence>
<sequence length="93" mass="10266">MLLYFVLLVSLVAAQDNIMSCMFCEVITEELGKEPTAAGTIQGMFKRCSRMGLVEPVCDQFVTEYAKRIFILARGGVPAAAICDKLNLCGERR</sequence>
<dbReference type="SUPFAM" id="SSF47862">
    <property type="entry name" value="Saposin"/>
    <property type="match status" value="1"/>
</dbReference>
<reference evidence="3 4" key="1">
    <citation type="submission" date="2013-12" db="EMBL/GenBank/DDBJ databases">
        <title>Draft genome of the parsitic nematode Ancylostoma duodenale.</title>
        <authorList>
            <person name="Mitreva M."/>
        </authorList>
    </citation>
    <scope>NUCLEOTIDE SEQUENCE [LARGE SCALE GENOMIC DNA]</scope>
    <source>
        <strain evidence="3 4">Zhejiang</strain>
    </source>
</reference>
<protein>
    <submittedName>
        <fullName evidence="3">Surfactant protein B</fullName>
    </submittedName>
</protein>
<dbReference type="OrthoDB" id="5842335at2759"/>
<dbReference type="SMART" id="SM00741">
    <property type="entry name" value="SapB"/>
    <property type="match status" value="1"/>
</dbReference>
<name>A0A0C2GI74_9BILA</name>
<gene>
    <name evidence="3" type="ORF">ANCDUO_11211</name>
</gene>
<organism evidence="3 4">
    <name type="scientific">Ancylostoma duodenale</name>
    <dbReference type="NCBI Taxonomy" id="51022"/>
    <lineage>
        <taxon>Eukaryota</taxon>
        <taxon>Metazoa</taxon>
        <taxon>Ecdysozoa</taxon>
        <taxon>Nematoda</taxon>
        <taxon>Chromadorea</taxon>
        <taxon>Rhabditida</taxon>
        <taxon>Rhabditina</taxon>
        <taxon>Rhabditomorpha</taxon>
        <taxon>Strongyloidea</taxon>
        <taxon>Ancylostomatidae</taxon>
        <taxon>Ancylostomatinae</taxon>
        <taxon>Ancylostoma</taxon>
    </lineage>
</organism>
<dbReference type="InterPro" id="IPR008138">
    <property type="entry name" value="SapB_2"/>
</dbReference>
<keyword evidence="4" id="KW-1185">Reference proteome</keyword>
<dbReference type="Pfam" id="PF03489">
    <property type="entry name" value="SapB_2"/>
    <property type="match status" value="1"/>
</dbReference>
<evidence type="ECO:0000313" key="3">
    <source>
        <dbReference type="EMBL" id="KIH58579.1"/>
    </source>
</evidence>
<dbReference type="Proteomes" id="UP000054047">
    <property type="component" value="Unassembled WGS sequence"/>
</dbReference>
<proteinExistence type="predicted"/>